<proteinExistence type="predicted"/>
<protein>
    <submittedName>
        <fullName evidence="1">Uncharacterized protein</fullName>
    </submittedName>
</protein>
<gene>
    <name evidence="1" type="ORF">GCM10008024_22840</name>
</gene>
<reference evidence="1" key="1">
    <citation type="journal article" date="2014" name="Int. J. Syst. Evol. Microbiol.">
        <title>Complete genome sequence of Corynebacterium casei LMG S-19264T (=DSM 44701T), isolated from a smear-ripened cheese.</title>
        <authorList>
            <consortium name="US DOE Joint Genome Institute (JGI-PGF)"/>
            <person name="Walter F."/>
            <person name="Albersmeier A."/>
            <person name="Kalinowski J."/>
            <person name="Ruckert C."/>
        </authorList>
    </citation>
    <scope>NUCLEOTIDE SEQUENCE</scope>
    <source>
        <strain evidence="1">CGMCC 1.10859</strain>
    </source>
</reference>
<dbReference type="AlphaFoldDB" id="A0AAN4US75"/>
<name>A0AAN4US75_9RHOB</name>
<accession>A0AAN4US75</accession>
<dbReference type="RefSeq" id="WP_160169159.1">
    <property type="nucleotide sequence ID" value="NZ_BNAB01000009.1"/>
</dbReference>
<reference evidence="1" key="2">
    <citation type="submission" date="2023-06" db="EMBL/GenBank/DDBJ databases">
        <authorList>
            <person name="Sun Q."/>
            <person name="Zhou Y."/>
        </authorList>
    </citation>
    <scope>NUCLEOTIDE SEQUENCE</scope>
    <source>
        <strain evidence="1">CGMCC 1.10859</strain>
    </source>
</reference>
<organism evidence="1 2">
    <name type="scientific">Allgaiera indica</name>
    <dbReference type="NCBI Taxonomy" id="765699"/>
    <lineage>
        <taxon>Bacteria</taxon>
        <taxon>Pseudomonadati</taxon>
        <taxon>Pseudomonadota</taxon>
        <taxon>Alphaproteobacteria</taxon>
        <taxon>Rhodobacterales</taxon>
        <taxon>Paracoccaceae</taxon>
        <taxon>Allgaiera</taxon>
    </lineage>
</organism>
<sequence length="50" mass="5577">MHAAAASEAEARRRLAGLEPDVIITDMDQADNPMVLAWRPRRRGFALGSW</sequence>
<comment type="caution">
    <text evidence="1">The sequence shown here is derived from an EMBL/GenBank/DDBJ whole genome shotgun (WGS) entry which is preliminary data.</text>
</comment>
<evidence type="ECO:0000313" key="1">
    <source>
        <dbReference type="EMBL" id="GHE02602.1"/>
    </source>
</evidence>
<dbReference type="EMBL" id="BNAB01000009">
    <property type="protein sequence ID" value="GHE02602.1"/>
    <property type="molecule type" value="Genomic_DNA"/>
</dbReference>
<evidence type="ECO:0000313" key="2">
    <source>
        <dbReference type="Proteomes" id="UP000634647"/>
    </source>
</evidence>
<dbReference type="Proteomes" id="UP000634647">
    <property type="component" value="Unassembled WGS sequence"/>
</dbReference>